<dbReference type="PROSITE" id="PS51257">
    <property type="entry name" value="PROKAR_LIPOPROTEIN"/>
    <property type="match status" value="1"/>
</dbReference>
<reference evidence="1" key="1">
    <citation type="submission" date="2020-02" db="EMBL/GenBank/DDBJ databases">
        <authorList>
            <person name="Meier V. D."/>
        </authorList>
    </citation>
    <scope>NUCLEOTIDE SEQUENCE</scope>
    <source>
        <strain evidence="1">AVDCRST_MAG89</strain>
    </source>
</reference>
<name>A0A6J4LWT1_9BACT</name>
<evidence type="ECO:0008006" key="2">
    <source>
        <dbReference type="Google" id="ProtNLM"/>
    </source>
</evidence>
<dbReference type="EMBL" id="CADCTV010000569">
    <property type="protein sequence ID" value="CAA9343078.1"/>
    <property type="molecule type" value="Genomic_DNA"/>
</dbReference>
<proteinExistence type="predicted"/>
<dbReference type="AlphaFoldDB" id="A0A6J4LWT1"/>
<sequence>MRFKTLFGCLVGFPLLFGCAHNASGRDAGRPEAHSRRMLVIEEAQLTRRAGTLLSVMQSAAGPMEIRETSGCPEITMRGKKRFHGAATPSIYVNGMHATNTCVLNDFLAVDVRRVEIYPSGITSRPGYVNSADGLILVFLVGSGELAQR</sequence>
<accession>A0A6J4LWT1</accession>
<protein>
    <recommendedName>
        <fullName evidence="2">TonB-dependent receptor plug domain-containing protein</fullName>
    </recommendedName>
</protein>
<evidence type="ECO:0000313" key="1">
    <source>
        <dbReference type="EMBL" id="CAA9343078.1"/>
    </source>
</evidence>
<gene>
    <name evidence="1" type="ORF">AVDCRST_MAG89-2721</name>
</gene>
<organism evidence="1">
    <name type="scientific">uncultured Gemmatimonadota bacterium</name>
    <dbReference type="NCBI Taxonomy" id="203437"/>
    <lineage>
        <taxon>Bacteria</taxon>
        <taxon>Pseudomonadati</taxon>
        <taxon>Gemmatimonadota</taxon>
        <taxon>environmental samples</taxon>
    </lineage>
</organism>